<dbReference type="GO" id="GO:0031934">
    <property type="term" value="C:mating-type region heterochromatin"/>
    <property type="evidence" value="ECO:0007669"/>
    <property type="project" value="TreeGrafter"/>
</dbReference>
<dbReference type="InterPro" id="IPR031915">
    <property type="entry name" value="Clr2_N"/>
</dbReference>
<evidence type="ECO:0000313" key="5">
    <source>
        <dbReference type="Proteomes" id="UP001147747"/>
    </source>
</evidence>
<feature type="compositionally biased region" description="Acidic residues" evidence="1">
    <location>
        <begin position="728"/>
        <end position="739"/>
    </location>
</feature>
<evidence type="ECO:0008006" key="6">
    <source>
        <dbReference type="Google" id="ProtNLM"/>
    </source>
</evidence>
<evidence type="ECO:0000313" key="4">
    <source>
        <dbReference type="EMBL" id="KAJ5403578.1"/>
    </source>
</evidence>
<dbReference type="Pfam" id="PF10383">
    <property type="entry name" value="Clr2"/>
    <property type="match status" value="1"/>
</dbReference>
<evidence type="ECO:0000259" key="2">
    <source>
        <dbReference type="Pfam" id="PF10383"/>
    </source>
</evidence>
<dbReference type="InterPro" id="IPR038986">
    <property type="entry name" value="Clr2"/>
</dbReference>
<dbReference type="GO" id="GO:0070824">
    <property type="term" value="C:SHREC complex"/>
    <property type="evidence" value="ECO:0007669"/>
    <property type="project" value="InterPro"/>
</dbReference>
<dbReference type="OrthoDB" id="438224at2759"/>
<dbReference type="GeneID" id="81367066"/>
<reference evidence="4" key="1">
    <citation type="submission" date="2022-12" db="EMBL/GenBank/DDBJ databases">
        <authorList>
            <person name="Petersen C."/>
        </authorList>
    </citation>
    <scope>NUCLEOTIDE SEQUENCE</scope>
    <source>
        <strain evidence="4">IBT 29677</strain>
    </source>
</reference>
<dbReference type="Pfam" id="PF16761">
    <property type="entry name" value="Clr2_transil"/>
    <property type="match status" value="1"/>
</dbReference>
<protein>
    <recommendedName>
        <fullName evidence="6">Cryptic loci regulator 2 N-terminal domain-containing protein</fullName>
    </recommendedName>
</protein>
<organism evidence="4 5">
    <name type="scientific">Penicillium cosmopolitanum</name>
    <dbReference type="NCBI Taxonomy" id="1131564"/>
    <lineage>
        <taxon>Eukaryota</taxon>
        <taxon>Fungi</taxon>
        <taxon>Dikarya</taxon>
        <taxon>Ascomycota</taxon>
        <taxon>Pezizomycotina</taxon>
        <taxon>Eurotiomycetes</taxon>
        <taxon>Eurotiomycetidae</taxon>
        <taxon>Eurotiales</taxon>
        <taxon>Aspergillaceae</taxon>
        <taxon>Penicillium</taxon>
    </lineage>
</organism>
<dbReference type="PANTHER" id="PTHR38046:SF1">
    <property type="entry name" value="CRYPTIC LOCI REGULATOR 2"/>
    <property type="match status" value="1"/>
</dbReference>
<dbReference type="RefSeq" id="XP_056490820.1">
    <property type="nucleotide sequence ID" value="XM_056628086.1"/>
</dbReference>
<name>A0A9W9W4Z4_9EURO</name>
<feature type="domain" description="Cryptic loci regulator 2 C-terminal" evidence="2">
    <location>
        <begin position="404"/>
        <end position="547"/>
    </location>
</feature>
<evidence type="ECO:0000256" key="1">
    <source>
        <dbReference type="SAM" id="MobiDB-lite"/>
    </source>
</evidence>
<sequence length="739" mass="83569">MAESDFSEDANVVVIPVDDSLSDGKRETWPLNDPKHKYRAVDDTKWREALAEMWIEDTGAKEEGVAYILEKLPEGYRIFDRPRGTDHTTRDAFLYGHPSGSYFQSRATFIVHFRWLMSERVSHCKCKLCIKPPKLAKLAKLAKPAKPAKIQPVAAYQAVSSRLSTGGFKLPRIRRTRAELAAGLSPEEAMARRAAPPKDADRNSFILGPNGAEGPDYWRAWIIELKNQSPIPWKSSCFLQLGLDATFTPRKGETVLWTREMDGTLEWNRGTRTYQVLGYDGTWKGTPQWQAGIITQTPVSDDKVIYPADIRDLTSEDGLANVTNTGFRVECLPDPIADDKSFSKHASYVPLKCIKPMNSWEIFLDKVPREKWHPTVEFALTTTSSFSLLHHQWFRGTWPNARVHSKGVWVGHELLAVKDTIRLKPFRLTIEDLEDHDKANTASRKVTDVMTIKDIWLEWTDCIDDPDREAYAKKATVWIQGQVYTLDKDRLNRTSLFGYNPLEKLTDHEVDSAFNQVGMSEYGDWYRMNGGKTCQITPGSVLGRCYEPVPTKLHFGSFDLDYDLQSVLKARRYSSQVDNRIPDGHIWFFGDNRVETLGLAELNGIKVGPAAELHQQPHRWVSILKINEGIHSPRDVLMADLGETGKKRGRPPKTFEDIGKTSRLVSSGLGLQPDSSVEDEDGELESNSEEGLNKEELTRSIPYKTIPSSESDDDKIESGFAAGIQVVIDEDNDEDYTDE</sequence>
<accession>A0A9W9W4Z4</accession>
<gene>
    <name evidence="4" type="ORF">N7509_003449</name>
</gene>
<dbReference type="PANTHER" id="PTHR38046">
    <property type="entry name" value="CRYPTIC LOCI REGULATOR 2"/>
    <property type="match status" value="1"/>
</dbReference>
<feature type="region of interest" description="Disordered" evidence="1">
    <location>
        <begin position="642"/>
        <end position="739"/>
    </location>
</feature>
<keyword evidence="5" id="KW-1185">Reference proteome</keyword>
<feature type="domain" description="Cryptic loci regulator 2 N-terminal" evidence="3">
    <location>
        <begin position="67"/>
        <end position="129"/>
    </location>
</feature>
<dbReference type="InterPro" id="IPR018839">
    <property type="entry name" value="Tscrpt-silencing_Clr2_C"/>
</dbReference>
<dbReference type="GO" id="GO:0033553">
    <property type="term" value="C:rDNA heterochromatin"/>
    <property type="evidence" value="ECO:0007669"/>
    <property type="project" value="TreeGrafter"/>
</dbReference>
<dbReference type="AlphaFoldDB" id="A0A9W9W4Z4"/>
<dbReference type="EMBL" id="JAPZBU010000005">
    <property type="protein sequence ID" value="KAJ5403578.1"/>
    <property type="molecule type" value="Genomic_DNA"/>
</dbReference>
<evidence type="ECO:0000259" key="3">
    <source>
        <dbReference type="Pfam" id="PF16761"/>
    </source>
</evidence>
<dbReference type="Proteomes" id="UP001147747">
    <property type="component" value="Unassembled WGS sequence"/>
</dbReference>
<proteinExistence type="predicted"/>
<comment type="caution">
    <text evidence="4">The sequence shown here is derived from an EMBL/GenBank/DDBJ whole genome shotgun (WGS) entry which is preliminary data.</text>
</comment>
<feature type="compositionally biased region" description="Acidic residues" evidence="1">
    <location>
        <begin position="676"/>
        <end position="688"/>
    </location>
</feature>
<dbReference type="GO" id="GO:0030466">
    <property type="term" value="P:silent mating-type cassette heterochromatin formation"/>
    <property type="evidence" value="ECO:0007669"/>
    <property type="project" value="TreeGrafter"/>
</dbReference>
<reference evidence="4" key="2">
    <citation type="journal article" date="2023" name="IMA Fungus">
        <title>Comparative genomic study of the Penicillium genus elucidates a diverse pangenome and 15 lateral gene transfer events.</title>
        <authorList>
            <person name="Petersen C."/>
            <person name="Sorensen T."/>
            <person name="Nielsen M.R."/>
            <person name="Sondergaard T.E."/>
            <person name="Sorensen J.L."/>
            <person name="Fitzpatrick D.A."/>
            <person name="Frisvad J.C."/>
            <person name="Nielsen K.L."/>
        </authorList>
    </citation>
    <scope>NUCLEOTIDE SEQUENCE</scope>
    <source>
        <strain evidence="4">IBT 29677</strain>
    </source>
</reference>